<sequence length="57" mass="6764">MIQSPRFESEMLIGCIPMERLWWYGQHNAFGSPTPSLLVSSVGKRRRDWRELVKDDR</sequence>
<dbReference type="Proteomes" id="UP000054217">
    <property type="component" value="Unassembled WGS sequence"/>
</dbReference>
<keyword evidence="2" id="KW-1185">Reference proteome</keyword>
<dbReference type="AlphaFoldDB" id="A0A0C3PEQ8"/>
<protein>
    <submittedName>
        <fullName evidence="1">Uncharacterized protein</fullName>
    </submittedName>
</protein>
<dbReference type="HOGENOM" id="CLU_2997431_0_0_1"/>
<evidence type="ECO:0000313" key="2">
    <source>
        <dbReference type="Proteomes" id="UP000054217"/>
    </source>
</evidence>
<gene>
    <name evidence="1" type="ORF">M404DRAFT_993323</name>
</gene>
<accession>A0A0C3PEQ8</accession>
<reference evidence="1 2" key="1">
    <citation type="submission" date="2014-04" db="EMBL/GenBank/DDBJ databases">
        <authorList>
            <consortium name="DOE Joint Genome Institute"/>
            <person name="Kuo A."/>
            <person name="Kohler A."/>
            <person name="Costa M.D."/>
            <person name="Nagy L.G."/>
            <person name="Floudas D."/>
            <person name="Copeland A."/>
            <person name="Barry K.W."/>
            <person name="Cichocki N."/>
            <person name="Veneault-Fourrey C."/>
            <person name="LaButti K."/>
            <person name="Lindquist E.A."/>
            <person name="Lipzen A."/>
            <person name="Lundell T."/>
            <person name="Morin E."/>
            <person name="Murat C."/>
            <person name="Sun H."/>
            <person name="Tunlid A."/>
            <person name="Henrissat B."/>
            <person name="Grigoriev I.V."/>
            <person name="Hibbett D.S."/>
            <person name="Martin F."/>
            <person name="Nordberg H.P."/>
            <person name="Cantor M.N."/>
            <person name="Hua S.X."/>
        </authorList>
    </citation>
    <scope>NUCLEOTIDE SEQUENCE [LARGE SCALE GENOMIC DNA]</scope>
    <source>
        <strain evidence="1 2">Marx 270</strain>
    </source>
</reference>
<evidence type="ECO:0000313" key="1">
    <source>
        <dbReference type="EMBL" id="KIO12315.1"/>
    </source>
</evidence>
<proteinExistence type="predicted"/>
<organism evidence="1 2">
    <name type="scientific">Pisolithus tinctorius Marx 270</name>
    <dbReference type="NCBI Taxonomy" id="870435"/>
    <lineage>
        <taxon>Eukaryota</taxon>
        <taxon>Fungi</taxon>
        <taxon>Dikarya</taxon>
        <taxon>Basidiomycota</taxon>
        <taxon>Agaricomycotina</taxon>
        <taxon>Agaricomycetes</taxon>
        <taxon>Agaricomycetidae</taxon>
        <taxon>Boletales</taxon>
        <taxon>Sclerodermatineae</taxon>
        <taxon>Pisolithaceae</taxon>
        <taxon>Pisolithus</taxon>
    </lineage>
</organism>
<dbReference type="InParanoid" id="A0A0C3PEQ8"/>
<reference evidence="2" key="2">
    <citation type="submission" date="2015-01" db="EMBL/GenBank/DDBJ databases">
        <title>Evolutionary Origins and Diversification of the Mycorrhizal Mutualists.</title>
        <authorList>
            <consortium name="DOE Joint Genome Institute"/>
            <consortium name="Mycorrhizal Genomics Consortium"/>
            <person name="Kohler A."/>
            <person name="Kuo A."/>
            <person name="Nagy L.G."/>
            <person name="Floudas D."/>
            <person name="Copeland A."/>
            <person name="Barry K.W."/>
            <person name="Cichocki N."/>
            <person name="Veneault-Fourrey C."/>
            <person name="LaButti K."/>
            <person name="Lindquist E.A."/>
            <person name="Lipzen A."/>
            <person name="Lundell T."/>
            <person name="Morin E."/>
            <person name="Murat C."/>
            <person name="Riley R."/>
            <person name="Ohm R."/>
            <person name="Sun H."/>
            <person name="Tunlid A."/>
            <person name="Henrissat B."/>
            <person name="Grigoriev I.V."/>
            <person name="Hibbett D.S."/>
            <person name="Martin F."/>
        </authorList>
    </citation>
    <scope>NUCLEOTIDE SEQUENCE [LARGE SCALE GENOMIC DNA]</scope>
    <source>
        <strain evidence="2">Marx 270</strain>
    </source>
</reference>
<dbReference type="EMBL" id="KN831947">
    <property type="protein sequence ID" value="KIO12315.1"/>
    <property type="molecule type" value="Genomic_DNA"/>
</dbReference>
<name>A0A0C3PEQ8_PISTI</name>